<keyword evidence="6" id="KW-0819">tRNA processing</keyword>
<evidence type="ECO:0000256" key="3">
    <source>
        <dbReference type="ARBA" id="ARBA00022603"/>
    </source>
</evidence>
<dbReference type="OrthoDB" id="263283at2759"/>
<protein>
    <recommendedName>
        <fullName evidence="2">tRNA(Phe) 7-[(3-amino-3-carboxypropyl)-4-demethylwyosine(37)-N(4)]-methyltransferase</fullName>
        <ecNumber evidence="2">2.1.1.282</ecNumber>
    </recommendedName>
    <alternativeName>
        <fullName evidence="7">tRNA(Phe) 7-((3-amino-3-carboxypropyl)-4-demethylwyosine(37)-N(4))-methyltransferase</fullName>
    </alternativeName>
</protein>
<feature type="region of interest" description="Disordered" evidence="9">
    <location>
        <begin position="273"/>
        <end position="339"/>
    </location>
</feature>
<reference evidence="11" key="1">
    <citation type="submission" date="2021-07" db="EMBL/GenBank/DDBJ databases">
        <authorList>
            <person name="Durling M."/>
        </authorList>
    </citation>
    <scope>NUCLEOTIDE SEQUENCE</scope>
</reference>
<keyword evidence="12" id="KW-1185">Reference proteome</keyword>
<evidence type="ECO:0000256" key="4">
    <source>
        <dbReference type="ARBA" id="ARBA00022679"/>
    </source>
</evidence>
<dbReference type="GO" id="GO:0008033">
    <property type="term" value="P:tRNA processing"/>
    <property type="evidence" value="ECO:0007669"/>
    <property type="project" value="UniProtKB-KW"/>
</dbReference>
<evidence type="ECO:0000256" key="9">
    <source>
        <dbReference type="SAM" id="MobiDB-lite"/>
    </source>
</evidence>
<dbReference type="AlphaFoldDB" id="A0A9N9KY16"/>
<dbReference type="Pfam" id="PF02676">
    <property type="entry name" value="TYW3"/>
    <property type="match status" value="1"/>
</dbReference>
<evidence type="ECO:0000313" key="12">
    <source>
        <dbReference type="Proteomes" id="UP000696280"/>
    </source>
</evidence>
<feature type="domain" description="tRNA wybutosine-synthesizing protein" evidence="10">
    <location>
        <begin position="16"/>
        <end position="270"/>
    </location>
</feature>
<dbReference type="EC" id="2.1.1.282" evidence="2"/>
<dbReference type="SUPFAM" id="SSF111278">
    <property type="entry name" value="SSo0622-like"/>
    <property type="match status" value="1"/>
</dbReference>
<evidence type="ECO:0000256" key="2">
    <source>
        <dbReference type="ARBA" id="ARBA00012750"/>
    </source>
</evidence>
<proteinExistence type="inferred from homology"/>
<keyword evidence="4" id="KW-0808">Transferase</keyword>
<dbReference type="GO" id="GO:0032259">
    <property type="term" value="P:methylation"/>
    <property type="evidence" value="ECO:0007669"/>
    <property type="project" value="UniProtKB-KW"/>
</dbReference>
<evidence type="ECO:0000259" key="10">
    <source>
        <dbReference type="Pfam" id="PF02676"/>
    </source>
</evidence>
<name>A0A9N9KY16_9HELO</name>
<evidence type="ECO:0000256" key="5">
    <source>
        <dbReference type="ARBA" id="ARBA00022691"/>
    </source>
</evidence>
<comment type="catalytic activity">
    <reaction evidence="8">
        <text>4-demethyl-7-[(3S)-3-amino-3-carboxypropyl]wyosine(37) in tRNA(Phe) + S-adenosyl-L-methionine = 7-[(3S)-3-amino-3-carboxypropyl]wyosine(37) in tRNA(Phe) + S-adenosyl-L-homocysteine + H(+)</text>
        <dbReference type="Rhea" id="RHEA:36635"/>
        <dbReference type="Rhea" id="RHEA-COMP:10378"/>
        <dbReference type="Rhea" id="RHEA-COMP:10379"/>
        <dbReference type="ChEBI" id="CHEBI:15378"/>
        <dbReference type="ChEBI" id="CHEBI:57856"/>
        <dbReference type="ChEBI" id="CHEBI:59789"/>
        <dbReference type="ChEBI" id="CHEBI:73543"/>
        <dbReference type="ChEBI" id="CHEBI:73550"/>
        <dbReference type="EC" id="2.1.1.282"/>
    </reaction>
</comment>
<dbReference type="Proteomes" id="UP000696280">
    <property type="component" value="Unassembled WGS sequence"/>
</dbReference>
<dbReference type="GO" id="GO:0008168">
    <property type="term" value="F:methyltransferase activity"/>
    <property type="evidence" value="ECO:0007669"/>
    <property type="project" value="UniProtKB-KW"/>
</dbReference>
<dbReference type="Gene3D" id="3.30.1960.10">
    <property type="entry name" value="tRNA wybutosine-synthesizing-like"/>
    <property type="match status" value="1"/>
</dbReference>
<comment type="caution">
    <text evidence="11">The sequence shown here is derived from an EMBL/GenBank/DDBJ whole genome shotgun (WGS) entry which is preliminary data.</text>
</comment>
<gene>
    <name evidence="11" type="ORF">HYFRA_00008803</name>
</gene>
<dbReference type="PANTHER" id="PTHR48418">
    <property type="entry name" value="TRNA WYBUTOSINE-SYNTHESIZING PROTEIN 3"/>
    <property type="match status" value="1"/>
</dbReference>
<evidence type="ECO:0000256" key="8">
    <source>
        <dbReference type="ARBA" id="ARBA00049202"/>
    </source>
</evidence>
<dbReference type="InterPro" id="IPR036602">
    <property type="entry name" value="tRNA_yW-synthesising-like_sf"/>
</dbReference>
<feature type="compositionally biased region" description="Basic and acidic residues" evidence="9">
    <location>
        <begin position="291"/>
        <end position="318"/>
    </location>
</feature>
<comment type="similarity">
    <text evidence="1">Belongs to the TYW3 family.</text>
</comment>
<evidence type="ECO:0000313" key="11">
    <source>
        <dbReference type="EMBL" id="CAG8955949.1"/>
    </source>
</evidence>
<dbReference type="PANTHER" id="PTHR48418:SF1">
    <property type="entry name" value="TRNA WYBUTOSINE-SYNTHESIZING PROTEIN 3"/>
    <property type="match status" value="1"/>
</dbReference>
<accession>A0A9N9KY16</accession>
<evidence type="ECO:0000256" key="6">
    <source>
        <dbReference type="ARBA" id="ARBA00022694"/>
    </source>
</evidence>
<evidence type="ECO:0000256" key="1">
    <source>
        <dbReference type="ARBA" id="ARBA00008569"/>
    </source>
</evidence>
<dbReference type="EMBL" id="CAJVRL010000067">
    <property type="protein sequence ID" value="CAG8955949.1"/>
    <property type="molecule type" value="Genomic_DNA"/>
</dbReference>
<dbReference type="InterPro" id="IPR003827">
    <property type="entry name" value="tRNA_yW-synthesising"/>
</dbReference>
<organism evidence="11 12">
    <name type="scientific">Hymenoscyphus fraxineus</name>
    <dbReference type="NCBI Taxonomy" id="746836"/>
    <lineage>
        <taxon>Eukaryota</taxon>
        <taxon>Fungi</taxon>
        <taxon>Dikarya</taxon>
        <taxon>Ascomycota</taxon>
        <taxon>Pezizomycotina</taxon>
        <taxon>Leotiomycetes</taxon>
        <taxon>Helotiales</taxon>
        <taxon>Helotiaceae</taxon>
        <taxon>Hymenoscyphus</taxon>
    </lineage>
</organism>
<keyword evidence="3" id="KW-0489">Methyltransferase</keyword>
<feature type="compositionally biased region" description="Basic and acidic residues" evidence="9">
    <location>
        <begin position="273"/>
        <end position="283"/>
    </location>
</feature>
<keyword evidence="5" id="KW-0949">S-adenosyl-L-methionine</keyword>
<sequence length="339" mass="37193">MSQPHHTPPPPSFTTKKSHILSLLSVPTEQYDDLSPKGSVDVNIRDLIDEINTREGSVTTSSCGGRVSVFLEGKRSAGERHGEIVQGSMVEEGKERETKAGVGGKGGGGRWLFVSHDPVSLDSNSDRTLAELLGMVRNEKVEGEMSGRDVGEMRFIHFKFEPMILHILTSSPTQAQTLLTAALQSGFRESGALNLTSPPSSSSNSPTPIVAIRSMGLSLESIIGFLPPSSVEETPLCIVPEWQLRNLIQIANERFVENEKRIERFRVLLREGEGEKEGRRRGQEGSVWEDGGARRERKRAEGLRMREVRMAEKARENSDENEDMGEGLGLGGELDGEGC</sequence>
<evidence type="ECO:0000256" key="7">
    <source>
        <dbReference type="ARBA" id="ARBA00030554"/>
    </source>
</evidence>